<organism evidence="3">
    <name type="scientific">Verticillium alfalfae (strain VaMs.102 / ATCC MYA-4576 / FGSC 10136)</name>
    <name type="common">Verticillium wilt of alfalfa</name>
    <name type="synonym">Verticillium albo-atrum</name>
    <dbReference type="NCBI Taxonomy" id="526221"/>
    <lineage>
        <taxon>Eukaryota</taxon>
        <taxon>Fungi</taxon>
        <taxon>Dikarya</taxon>
        <taxon>Ascomycota</taxon>
        <taxon>Pezizomycotina</taxon>
        <taxon>Sordariomycetes</taxon>
        <taxon>Hypocreomycetidae</taxon>
        <taxon>Glomerellales</taxon>
        <taxon>Plectosphaerellaceae</taxon>
        <taxon>Verticillium</taxon>
    </lineage>
</organism>
<dbReference type="AlphaFoldDB" id="C9S8F9"/>
<dbReference type="KEGG" id="val:VDBG_01458"/>
<protein>
    <submittedName>
        <fullName evidence="2">Uncharacterized protein</fullName>
    </submittedName>
</protein>
<name>C9S8F9_VERA1</name>
<evidence type="ECO:0000313" key="3">
    <source>
        <dbReference type="Proteomes" id="UP000008698"/>
    </source>
</evidence>
<feature type="compositionally biased region" description="Low complexity" evidence="1">
    <location>
        <begin position="26"/>
        <end position="36"/>
    </location>
</feature>
<dbReference type="Proteomes" id="UP000008698">
    <property type="component" value="Unassembled WGS sequence"/>
</dbReference>
<feature type="region of interest" description="Disordered" evidence="1">
    <location>
        <begin position="18"/>
        <end position="42"/>
    </location>
</feature>
<accession>C9S8F9</accession>
<evidence type="ECO:0000313" key="2">
    <source>
        <dbReference type="EMBL" id="EEY15349.1"/>
    </source>
</evidence>
<dbReference type="RefSeq" id="XP_003009775.1">
    <property type="nucleotide sequence ID" value="XM_003009729.1"/>
</dbReference>
<evidence type="ECO:0000256" key="1">
    <source>
        <dbReference type="SAM" id="MobiDB-lite"/>
    </source>
</evidence>
<reference evidence="3" key="1">
    <citation type="journal article" date="2011" name="PLoS Pathog.">
        <title>Comparative genomics yields insights into niche adaptation of plant vascular wilt pathogens.</title>
        <authorList>
            <person name="Klosterman S.J."/>
            <person name="Subbarao K.V."/>
            <person name="Kang S."/>
            <person name="Veronese P."/>
            <person name="Gold S.E."/>
            <person name="Thomma B.P.H.J."/>
            <person name="Chen Z."/>
            <person name="Henrissat B."/>
            <person name="Lee Y.-H."/>
            <person name="Park J."/>
            <person name="Garcia-Pedrajas M.D."/>
            <person name="Barbara D.J."/>
            <person name="Anchieta A."/>
            <person name="de Jonge R."/>
            <person name="Santhanam P."/>
            <person name="Maruthachalam K."/>
            <person name="Atallah Z."/>
            <person name="Amyotte S.G."/>
            <person name="Paz Z."/>
            <person name="Inderbitzin P."/>
            <person name="Hayes R.J."/>
            <person name="Heiman D.I."/>
            <person name="Young S."/>
            <person name="Zeng Q."/>
            <person name="Engels R."/>
            <person name="Galagan J."/>
            <person name="Cuomo C.A."/>
            <person name="Dobinson K.F."/>
            <person name="Ma L.-J."/>
        </authorList>
    </citation>
    <scope>NUCLEOTIDE SEQUENCE [LARGE SCALE GENOMIC DNA]</scope>
    <source>
        <strain evidence="3">VaMs.102 / ATCC MYA-4576 / FGSC 10136</strain>
    </source>
</reference>
<sequence>MAEPRITLHSFECAIRRGDSFPRMHSSTSVASSSPTSLPPAS</sequence>
<gene>
    <name evidence="2" type="ORF">VDBG_01458</name>
</gene>
<keyword evidence="3" id="KW-1185">Reference proteome</keyword>
<dbReference type="GeneID" id="9536470"/>
<dbReference type="EMBL" id="DS985214">
    <property type="protein sequence ID" value="EEY15349.1"/>
    <property type="molecule type" value="Genomic_DNA"/>
</dbReference>
<dbReference type="HOGENOM" id="CLU_3260857_0_0_1"/>
<proteinExistence type="predicted"/>